<evidence type="ECO:0000313" key="2">
    <source>
        <dbReference type="Proteomes" id="UP000315252"/>
    </source>
</evidence>
<dbReference type="EMBL" id="VHSH01000015">
    <property type="protein sequence ID" value="TQV70843.1"/>
    <property type="molecule type" value="Genomic_DNA"/>
</dbReference>
<dbReference type="OrthoDB" id="199084at2"/>
<dbReference type="AlphaFoldDB" id="A0A545T0U5"/>
<dbReference type="Proteomes" id="UP000315252">
    <property type="component" value="Unassembled WGS sequence"/>
</dbReference>
<organism evidence="1 2">
    <name type="scientific">Denitrobaculum tricleocarpae</name>
    <dbReference type="NCBI Taxonomy" id="2591009"/>
    <lineage>
        <taxon>Bacteria</taxon>
        <taxon>Pseudomonadati</taxon>
        <taxon>Pseudomonadota</taxon>
        <taxon>Alphaproteobacteria</taxon>
        <taxon>Rhodospirillales</taxon>
        <taxon>Rhodospirillaceae</taxon>
        <taxon>Denitrobaculum</taxon>
    </lineage>
</organism>
<name>A0A545T0U5_9PROT</name>
<sequence length="264" mass="28459">MKRSVFKSVARILRNLGLAVILLLAGPLMAAVTGQVNVSRSWSEASRASTGLAPDPAFVREPVVQVYGARAFGWRGAFAVHTWVSVKRENATEFSTYEVIGWRFWGGRSPLVRRDGAPDRRWFGSTPEVYVDLRGPKVEAVIDKIELAIQSYPHANDYKTWPGPNSNTFTATIGRAVPELRLELPPTAVGKDYLGATTLAARTPSGTGVQLSALGLLGVMAGLEEGLEVSVLGLAFGVDPLDLAIKLPGIGRIGGIDKPQRRLQ</sequence>
<keyword evidence="2" id="KW-1185">Reference proteome</keyword>
<dbReference type="InterPro" id="IPR022224">
    <property type="entry name" value="DUF3750"/>
</dbReference>
<proteinExistence type="predicted"/>
<dbReference type="RefSeq" id="WP_142899650.1">
    <property type="nucleotide sequence ID" value="NZ_ML660066.1"/>
</dbReference>
<protein>
    <submittedName>
        <fullName evidence="1">DUF3750 domain-containing protein</fullName>
    </submittedName>
</protein>
<comment type="caution">
    <text evidence="1">The sequence shown here is derived from an EMBL/GenBank/DDBJ whole genome shotgun (WGS) entry which is preliminary data.</text>
</comment>
<evidence type="ECO:0000313" key="1">
    <source>
        <dbReference type="EMBL" id="TQV70843.1"/>
    </source>
</evidence>
<dbReference type="Pfam" id="PF12570">
    <property type="entry name" value="DUF3750"/>
    <property type="match status" value="1"/>
</dbReference>
<gene>
    <name evidence="1" type="ORF">FKG95_27385</name>
</gene>
<accession>A0A545T0U5</accession>
<reference evidence="1 2" key="1">
    <citation type="submission" date="2019-06" db="EMBL/GenBank/DDBJ databases">
        <title>Whole genome sequence for Rhodospirillaceae sp. R148.</title>
        <authorList>
            <person name="Wang G."/>
        </authorList>
    </citation>
    <scope>NUCLEOTIDE SEQUENCE [LARGE SCALE GENOMIC DNA]</scope>
    <source>
        <strain evidence="1 2">R148</strain>
    </source>
</reference>